<proteinExistence type="predicted"/>
<feature type="signal peptide" evidence="2">
    <location>
        <begin position="1"/>
        <end position="25"/>
    </location>
</feature>
<comment type="caution">
    <text evidence="4">The sequence shown here is derived from an EMBL/GenBank/DDBJ whole genome shotgun (WGS) entry which is preliminary data.</text>
</comment>
<evidence type="ECO:0000256" key="1">
    <source>
        <dbReference type="SAM" id="Phobius"/>
    </source>
</evidence>
<reference evidence="3 5" key="1">
    <citation type="submission" date="2016-10" db="EMBL/GenBank/DDBJ databases">
        <authorList>
            <person name="Varghese N."/>
            <person name="Submissions S."/>
        </authorList>
    </citation>
    <scope>NUCLEOTIDE SEQUENCE [LARGE SCALE GENOMIC DNA]</scope>
    <source>
        <strain evidence="3 5">GMCC 1.11211</strain>
    </source>
</reference>
<keyword evidence="5" id="KW-1185">Reference proteome</keyword>
<dbReference type="STRING" id="995038.SAMN05216274_1074"/>
<name>A0A1I3AN18_9MICO</name>
<dbReference type="Proteomes" id="UP000199681">
    <property type="component" value="Unassembled WGS sequence"/>
</dbReference>
<protein>
    <submittedName>
        <fullName evidence="4">LPXTG cell wall anchor domain-containing protein</fullName>
    </submittedName>
    <submittedName>
        <fullName evidence="3">LPXTG-motif cell wall anchor domain-containing protein</fullName>
    </submittedName>
</protein>
<dbReference type="RefSeq" id="WP_092449475.1">
    <property type="nucleotide sequence ID" value="NZ_BKAC01000006.1"/>
</dbReference>
<feature type="transmembrane region" description="Helical" evidence="1">
    <location>
        <begin position="62"/>
        <end position="81"/>
    </location>
</feature>
<organism evidence="4 6">
    <name type="scientific">Cryobacterium levicorallinum</name>
    <dbReference type="NCBI Taxonomy" id="995038"/>
    <lineage>
        <taxon>Bacteria</taxon>
        <taxon>Bacillati</taxon>
        <taxon>Actinomycetota</taxon>
        <taxon>Actinomycetes</taxon>
        <taxon>Micrococcales</taxon>
        <taxon>Microbacteriaceae</taxon>
        <taxon>Cryobacterium</taxon>
    </lineage>
</organism>
<dbReference type="Proteomes" id="UP000297963">
    <property type="component" value="Unassembled WGS sequence"/>
</dbReference>
<evidence type="ECO:0000313" key="3">
    <source>
        <dbReference type="EMBL" id="SFH51403.1"/>
    </source>
</evidence>
<evidence type="ECO:0000313" key="4">
    <source>
        <dbReference type="EMBL" id="TFB88082.1"/>
    </source>
</evidence>
<evidence type="ECO:0000256" key="2">
    <source>
        <dbReference type="SAM" id="SignalP"/>
    </source>
</evidence>
<feature type="chain" id="PRO_5044559394" evidence="2">
    <location>
        <begin position="26"/>
        <end position="91"/>
    </location>
</feature>
<gene>
    <name evidence="4" type="ORF">E3O11_03135</name>
    <name evidence="3" type="ORF">SAMN05216274_1074</name>
</gene>
<reference evidence="4 6" key="2">
    <citation type="submission" date="2019-03" db="EMBL/GenBank/DDBJ databases">
        <title>Genomics of glacier-inhabiting Cryobacterium strains.</title>
        <authorList>
            <person name="Liu Q."/>
            <person name="Xin Y.-H."/>
        </authorList>
    </citation>
    <scope>NUCLEOTIDE SEQUENCE [LARGE SCALE GENOMIC DNA]</scope>
    <source>
        <strain evidence="4 6">Hh34</strain>
    </source>
</reference>
<evidence type="ECO:0000313" key="5">
    <source>
        <dbReference type="Proteomes" id="UP000199681"/>
    </source>
</evidence>
<dbReference type="NCBIfam" id="TIGR01167">
    <property type="entry name" value="LPXTG_anchor"/>
    <property type="match status" value="1"/>
</dbReference>
<accession>A0A1I3AN18</accession>
<sequence length="91" mass="9163">MLKKLFALTALTALTIFTVPAAASAATYVPEGRSPLAVTGTLVPPDEVYVGYSGLASTGYDAPVLLLAGGGAALLLGLALVTTSRRQRATA</sequence>
<dbReference type="AlphaFoldDB" id="A0A1I3AN18"/>
<keyword evidence="1" id="KW-0812">Transmembrane</keyword>
<keyword evidence="1" id="KW-0472">Membrane</keyword>
<dbReference type="EMBL" id="SOFE01000004">
    <property type="protein sequence ID" value="TFB88082.1"/>
    <property type="molecule type" value="Genomic_DNA"/>
</dbReference>
<evidence type="ECO:0000313" key="6">
    <source>
        <dbReference type="Proteomes" id="UP000297963"/>
    </source>
</evidence>
<dbReference type="EMBL" id="FOPW01000007">
    <property type="protein sequence ID" value="SFH51403.1"/>
    <property type="molecule type" value="Genomic_DNA"/>
</dbReference>
<keyword evidence="2" id="KW-0732">Signal</keyword>
<keyword evidence="1" id="KW-1133">Transmembrane helix</keyword>